<dbReference type="InterPro" id="IPR035979">
    <property type="entry name" value="RBD_domain_sf"/>
</dbReference>
<evidence type="ECO:0000259" key="4">
    <source>
        <dbReference type="PROSITE" id="PS50102"/>
    </source>
</evidence>
<feature type="region of interest" description="Disordered" evidence="3">
    <location>
        <begin position="35"/>
        <end position="241"/>
    </location>
</feature>
<name>A0A9N9J245_9GLOM</name>
<protein>
    <submittedName>
        <fullName evidence="5">13797_t:CDS:1</fullName>
    </submittedName>
</protein>
<dbReference type="Pfam" id="PF00076">
    <property type="entry name" value="RRM_1"/>
    <property type="match status" value="1"/>
</dbReference>
<proteinExistence type="predicted"/>
<feature type="compositionally biased region" description="Basic and acidic residues" evidence="3">
    <location>
        <begin position="231"/>
        <end position="241"/>
    </location>
</feature>
<feature type="compositionally biased region" description="Low complexity" evidence="3">
    <location>
        <begin position="169"/>
        <end position="180"/>
    </location>
</feature>
<dbReference type="PANTHER" id="PTHR23236:SF11">
    <property type="entry name" value="EUKARYOTIC TRANSLATION INITIATION FACTOR 4H"/>
    <property type="match status" value="1"/>
</dbReference>
<dbReference type="PROSITE" id="PS50102">
    <property type="entry name" value="RRM"/>
    <property type="match status" value="1"/>
</dbReference>
<reference evidence="5" key="1">
    <citation type="submission" date="2021-06" db="EMBL/GenBank/DDBJ databases">
        <authorList>
            <person name="Kallberg Y."/>
            <person name="Tangrot J."/>
            <person name="Rosling A."/>
        </authorList>
    </citation>
    <scope>NUCLEOTIDE SEQUENCE</scope>
    <source>
        <strain evidence="5">IN212</strain>
    </source>
</reference>
<dbReference type="InterPro" id="IPR012677">
    <property type="entry name" value="Nucleotide-bd_a/b_plait_sf"/>
</dbReference>
<dbReference type="InterPro" id="IPR000504">
    <property type="entry name" value="RRM_dom"/>
</dbReference>
<dbReference type="SUPFAM" id="SSF54928">
    <property type="entry name" value="RNA-binding domain, RBD"/>
    <property type="match status" value="1"/>
</dbReference>
<dbReference type="GO" id="GO:0005730">
    <property type="term" value="C:nucleolus"/>
    <property type="evidence" value="ECO:0007669"/>
    <property type="project" value="TreeGrafter"/>
</dbReference>
<dbReference type="GO" id="GO:0003723">
    <property type="term" value="F:RNA binding"/>
    <property type="evidence" value="ECO:0007669"/>
    <property type="project" value="UniProtKB-UniRule"/>
</dbReference>
<dbReference type="AlphaFoldDB" id="A0A9N9J245"/>
<sequence length="241" mass="27327">IITIRILRDRDDKPKGFGYVEFEDVESLTKALQLSGESLGNRPIRVSVAEPPARDREQREDRTAGEWRRIIPRESTVPSPRSDRFNDKPGHREDKWGDRGFRDRGDRVDRNERSSERGDRGGERVDRKVDTEWRGGAFSSSRSSSFRERRSEERIGKHNNSMRKFETGSFSKSKSENSVSITTRAAAASDTGTSLPTARKKLELKPRSTVAPSNETPTPRSTKPNPFGDAKPIDSDEALRR</sequence>
<feature type="compositionally biased region" description="Basic and acidic residues" evidence="3">
    <location>
        <begin position="145"/>
        <end position="156"/>
    </location>
</feature>
<dbReference type="EMBL" id="CAJVPZ010041117">
    <property type="protein sequence ID" value="CAG8761002.1"/>
    <property type="molecule type" value="Genomic_DNA"/>
</dbReference>
<feature type="domain" description="RRM" evidence="4">
    <location>
        <begin position="1"/>
        <end position="51"/>
    </location>
</feature>
<feature type="compositionally biased region" description="Basic and acidic residues" evidence="3">
    <location>
        <begin position="81"/>
        <end position="133"/>
    </location>
</feature>
<evidence type="ECO:0000256" key="1">
    <source>
        <dbReference type="ARBA" id="ARBA00022884"/>
    </source>
</evidence>
<gene>
    <name evidence="5" type="ORF">RFULGI_LOCUS14305</name>
</gene>
<accession>A0A9N9J245</accession>
<feature type="non-terminal residue" evidence="5">
    <location>
        <position position="241"/>
    </location>
</feature>
<comment type="caution">
    <text evidence="5">The sequence shown here is derived from an EMBL/GenBank/DDBJ whole genome shotgun (WGS) entry which is preliminary data.</text>
</comment>
<keyword evidence="6" id="KW-1185">Reference proteome</keyword>
<feature type="compositionally biased region" description="Basic and acidic residues" evidence="3">
    <location>
        <begin position="52"/>
        <end position="72"/>
    </location>
</feature>
<keyword evidence="1 2" id="KW-0694">RNA-binding</keyword>
<dbReference type="Gene3D" id="3.30.70.330">
    <property type="match status" value="1"/>
</dbReference>
<feature type="compositionally biased region" description="Polar residues" evidence="3">
    <location>
        <begin position="210"/>
        <end position="224"/>
    </location>
</feature>
<feature type="non-terminal residue" evidence="5">
    <location>
        <position position="1"/>
    </location>
</feature>
<evidence type="ECO:0000256" key="3">
    <source>
        <dbReference type="SAM" id="MobiDB-lite"/>
    </source>
</evidence>
<dbReference type="PANTHER" id="PTHR23236">
    <property type="entry name" value="EUKARYOTIC TRANSLATION INITIATION FACTOR 4B/4H"/>
    <property type="match status" value="1"/>
</dbReference>
<evidence type="ECO:0000313" key="5">
    <source>
        <dbReference type="EMBL" id="CAG8761002.1"/>
    </source>
</evidence>
<organism evidence="5 6">
    <name type="scientific">Racocetra fulgida</name>
    <dbReference type="NCBI Taxonomy" id="60492"/>
    <lineage>
        <taxon>Eukaryota</taxon>
        <taxon>Fungi</taxon>
        <taxon>Fungi incertae sedis</taxon>
        <taxon>Mucoromycota</taxon>
        <taxon>Glomeromycotina</taxon>
        <taxon>Glomeromycetes</taxon>
        <taxon>Diversisporales</taxon>
        <taxon>Gigasporaceae</taxon>
        <taxon>Racocetra</taxon>
    </lineage>
</organism>
<evidence type="ECO:0000256" key="2">
    <source>
        <dbReference type="PROSITE-ProRule" id="PRU00176"/>
    </source>
</evidence>
<dbReference type="Proteomes" id="UP000789396">
    <property type="component" value="Unassembled WGS sequence"/>
</dbReference>
<evidence type="ECO:0000313" key="6">
    <source>
        <dbReference type="Proteomes" id="UP000789396"/>
    </source>
</evidence>
<dbReference type="OrthoDB" id="48651at2759"/>